<dbReference type="OrthoDB" id="9792788at2"/>
<reference evidence="3 4" key="1">
    <citation type="submission" date="2019-06" db="EMBL/GenBank/DDBJ databases">
        <title>Sequencing the genomes of 1000 actinobacteria strains.</title>
        <authorList>
            <person name="Klenk H.-P."/>
        </authorList>
    </citation>
    <scope>NUCLEOTIDE SEQUENCE [LARGE SCALE GENOMIC DNA]</scope>
    <source>
        <strain evidence="3 4">DSM 43186</strain>
    </source>
</reference>
<name>A0A543IY49_9ACTN</name>
<accession>A0A543IY49</accession>
<comment type="caution">
    <text evidence="3">The sequence shown here is derived from an EMBL/GenBank/DDBJ whole genome shotgun (WGS) entry which is preliminary data.</text>
</comment>
<dbReference type="RefSeq" id="WP_142259487.1">
    <property type="nucleotide sequence ID" value="NZ_BMPV01000001.1"/>
</dbReference>
<dbReference type="NCBIfam" id="NF008528">
    <property type="entry name" value="PRK11463.1-2"/>
    <property type="match status" value="1"/>
</dbReference>
<dbReference type="Proteomes" id="UP000319213">
    <property type="component" value="Unassembled WGS sequence"/>
</dbReference>
<protein>
    <submittedName>
        <fullName evidence="3">UPF0716 protein FxsA</fullName>
    </submittedName>
</protein>
<feature type="region of interest" description="Disordered" evidence="1">
    <location>
        <begin position="136"/>
        <end position="189"/>
    </location>
</feature>
<proteinExistence type="predicted"/>
<sequence>MLRLLLFIAFLVVPIAEIWLLIQVGQTIGGWQTVGLLVLAGMFGTWLIRREGRRTWLAVQEALAAGRIPDRELVDGALVVAGGTLLLTPGFLSDLLGVFFVLPVTRPIARRAVAWFFARRVRLLTAGTPYGPLFGTGPGAAHTRPGGDAPYDGARPRHRVVPGEVIRDDTGDTGTPPPYPAAPAQDGRP</sequence>
<organism evidence="3 4">
    <name type="scientific">Thermopolyspora flexuosa</name>
    <dbReference type="NCBI Taxonomy" id="103836"/>
    <lineage>
        <taxon>Bacteria</taxon>
        <taxon>Bacillati</taxon>
        <taxon>Actinomycetota</taxon>
        <taxon>Actinomycetes</taxon>
        <taxon>Streptosporangiales</taxon>
        <taxon>Streptosporangiaceae</taxon>
        <taxon>Thermopolyspora</taxon>
    </lineage>
</organism>
<dbReference type="EMBL" id="VFPQ01000001">
    <property type="protein sequence ID" value="TQM75480.1"/>
    <property type="molecule type" value="Genomic_DNA"/>
</dbReference>
<dbReference type="AlphaFoldDB" id="A0A543IY49"/>
<keyword evidence="4" id="KW-1185">Reference proteome</keyword>
<keyword evidence="2" id="KW-0472">Membrane</keyword>
<keyword evidence="2" id="KW-0812">Transmembrane</keyword>
<dbReference type="InterPro" id="IPR007313">
    <property type="entry name" value="FxsA"/>
</dbReference>
<gene>
    <name evidence="3" type="ORF">FHX40_2189</name>
</gene>
<dbReference type="GO" id="GO:0016020">
    <property type="term" value="C:membrane"/>
    <property type="evidence" value="ECO:0007669"/>
    <property type="project" value="InterPro"/>
</dbReference>
<evidence type="ECO:0000256" key="1">
    <source>
        <dbReference type="SAM" id="MobiDB-lite"/>
    </source>
</evidence>
<feature type="transmembrane region" description="Helical" evidence="2">
    <location>
        <begin position="77"/>
        <end position="102"/>
    </location>
</feature>
<dbReference type="PANTHER" id="PTHR35335">
    <property type="entry name" value="UPF0716 PROTEIN FXSA"/>
    <property type="match status" value="1"/>
</dbReference>
<evidence type="ECO:0000313" key="4">
    <source>
        <dbReference type="Proteomes" id="UP000319213"/>
    </source>
</evidence>
<keyword evidence="2" id="KW-1133">Transmembrane helix</keyword>
<evidence type="ECO:0000256" key="2">
    <source>
        <dbReference type="SAM" id="Phobius"/>
    </source>
</evidence>
<evidence type="ECO:0000313" key="3">
    <source>
        <dbReference type="EMBL" id="TQM75480.1"/>
    </source>
</evidence>
<dbReference type="PANTHER" id="PTHR35335:SF1">
    <property type="entry name" value="UPF0716 PROTEIN FXSA"/>
    <property type="match status" value="1"/>
</dbReference>
<dbReference type="Pfam" id="PF04186">
    <property type="entry name" value="FxsA"/>
    <property type="match status" value="1"/>
</dbReference>
<feature type="transmembrane region" description="Helical" evidence="2">
    <location>
        <begin position="30"/>
        <end position="48"/>
    </location>
</feature>